<evidence type="ECO:0000256" key="6">
    <source>
        <dbReference type="ARBA" id="ARBA00022692"/>
    </source>
</evidence>
<dbReference type="STRING" id="1610491.AAV94_05585"/>
<evidence type="ECO:0000256" key="2">
    <source>
        <dbReference type="ARBA" id="ARBA00009810"/>
    </source>
</evidence>
<evidence type="ECO:0000259" key="20">
    <source>
        <dbReference type="Pfam" id="PF07715"/>
    </source>
</evidence>
<dbReference type="Proteomes" id="UP000050580">
    <property type="component" value="Unassembled WGS sequence"/>
</dbReference>
<dbReference type="InterPro" id="IPR036942">
    <property type="entry name" value="Beta-barrel_TonB_sf"/>
</dbReference>
<comment type="similarity">
    <text evidence="2 14 16">Belongs to the TonB-dependent receptor family.</text>
</comment>
<dbReference type="SUPFAM" id="SSF56935">
    <property type="entry name" value="Porins"/>
    <property type="match status" value="1"/>
</dbReference>
<reference evidence="21 22" key="1">
    <citation type="submission" date="2015-05" db="EMBL/GenBank/DDBJ databases">
        <title>Draft genome sequence of Lampropedia sp. CT6, isolated from the microbial mat of a hot water spring, located at Manikaran, India.</title>
        <authorList>
            <person name="Tripathi C."/>
            <person name="Rani P."/>
            <person name="Mahato N.K."/>
            <person name="Lal R."/>
        </authorList>
    </citation>
    <scope>NUCLEOTIDE SEQUENCE [LARGE SCALE GENOMIC DNA]</scope>
    <source>
        <strain evidence="21 22">CT6</strain>
    </source>
</reference>
<dbReference type="PROSITE" id="PS52016">
    <property type="entry name" value="TONB_DEPENDENT_REC_3"/>
    <property type="match status" value="1"/>
</dbReference>
<evidence type="ECO:0000256" key="15">
    <source>
        <dbReference type="PROSITE-ProRule" id="PRU10144"/>
    </source>
</evidence>
<evidence type="ECO:0000256" key="7">
    <source>
        <dbReference type="ARBA" id="ARBA00022729"/>
    </source>
</evidence>
<dbReference type="InterPro" id="IPR037066">
    <property type="entry name" value="Plug_dom_sf"/>
</dbReference>
<keyword evidence="8" id="KW-0408">Iron</keyword>
<evidence type="ECO:0000256" key="8">
    <source>
        <dbReference type="ARBA" id="ARBA00023004"/>
    </source>
</evidence>
<organism evidence="21 22">
    <name type="scientific">Lampropedia cohaerens</name>
    <dbReference type="NCBI Taxonomy" id="1610491"/>
    <lineage>
        <taxon>Bacteria</taxon>
        <taxon>Pseudomonadati</taxon>
        <taxon>Pseudomonadota</taxon>
        <taxon>Betaproteobacteria</taxon>
        <taxon>Burkholderiales</taxon>
        <taxon>Comamonadaceae</taxon>
        <taxon>Lampropedia</taxon>
    </lineage>
</organism>
<keyword evidence="3 14" id="KW-0813">Transport</keyword>
<keyword evidence="4 14" id="KW-1134">Transmembrane beta strand</keyword>
<keyword evidence="9" id="KW-0406">Ion transport</keyword>
<dbReference type="GO" id="GO:0044718">
    <property type="term" value="P:siderophore transmembrane transport"/>
    <property type="evidence" value="ECO:0007669"/>
    <property type="project" value="TreeGrafter"/>
</dbReference>
<dbReference type="NCBIfam" id="TIGR01783">
    <property type="entry name" value="TonB-siderophor"/>
    <property type="match status" value="1"/>
</dbReference>
<evidence type="ECO:0000256" key="4">
    <source>
        <dbReference type="ARBA" id="ARBA00022452"/>
    </source>
</evidence>
<evidence type="ECO:0000256" key="18">
    <source>
        <dbReference type="SAM" id="SignalP"/>
    </source>
</evidence>
<dbReference type="InterPro" id="IPR058134">
    <property type="entry name" value="PirA/FepA/PfeA"/>
</dbReference>
<dbReference type="GO" id="GO:0038023">
    <property type="term" value="F:signaling receptor activity"/>
    <property type="evidence" value="ECO:0007669"/>
    <property type="project" value="InterPro"/>
</dbReference>
<dbReference type="InterPro" id="IPR010917">
    <property type="entry name" value="TonB_rcpt_CS"/>
</dbReference>
<evidence type="ECO:0000256" key="9">
    <source>
        <dbReference type="ARBA" id="ARBA00023065"/>
    </source>
</evidence>
<dbReference type="Pfam" id="PF00593">
    <property type="entry name" value="TonB_dep_Rec_b-barrel"/>
    <property type="match status" value="1"/>
</dbReference>
<evidence type="ECO:0000256" key="11">
    <source>
        <dbReference type="ARBA" id="ARBA00023136"/>
    </source>
</evidence>
<evidence type="ECO:0000256" key="5">
    <source>
        <dbReference type="ARBA" id="ARBA00022496"/>
    </source>
</evidence>
<feature type="short sequence motif" description="TonB C-terminal box" evidence="15">
    <location>
        <begin position="726"/>
        <end position="743"/>
    </location>
</feature>
<dbReference type="OrthoDB" id="183532at2"/>
<evidence type="ECO:0000256" key="16">
    <source>
        <dbReference type="RuleBase" id="RU003357"/>
    </source>
</evidence>
<keyword evidence="12" id="KW-0675">Receptor</keyword>
<dbReference type="AlphaFoldDB" id="A0A0U1Q0K3"/>
<evidence type="ECO:0000256" key="10">
    <source>
        <dbReference type="ARBA" id="ARBA00023077"/>
    </source>
</evidence>
<accession>A0A0U1Q0K3</accession>
<evidence type="ECO:0000256" key="1">
    <source>
        <dbReference type="ARBA" id="ARBA00004571"/>
    </source>
</evidence>
<dbReference type="NCBIfam" id="NF010048">
    <property type="entry name" value="PRK13524.1"/>
    <property type="match status" value="1"/>
</dbReference>
<dbReference type="Gene3D" id="2.40.170.20">
    <property type="entry name" value="TonB-dependent receptor, beta-barrel domain"/>
    <property type="match status" value="1"/>
</dbReference>
<dbReference type="PANTHER" id="PTHR30069:SF8">
    <property type="entry name" value="TONB-DEPENDENT SIDEROPHORE RECEPTOR PROTEIN"/>
    <property type="match status" value="1"/>
</dbReference>
<dbReference type="InterPro" id="IPR010105">
    <property type="entry name" value="TonB_sidphr_rcpt"/>
</dbReference>
<feature type="domain" description="TonB-dependent receptor-like beta-barrel" evidence="19">
    <location>
        <begin position="262"/>
        <end position="709"/>
    </location>
</feature>
<dbReference type="Pfam" id="PF07715">
    <property type="entry name" value="Plug"/>
    <property type="match status" value="1"/>
</dbReference>
<evidence type="ECO:0000313" key="21">
    <source>
        <dbReference type="EMBL" id="KKW68289.1"/>
    </source>
</evidence>
<dbReference type="PANTHER" id="PTHR30069">
    <property type="entry name" value="TONB-DEPENDENT OUTER MEMBRANE RECEPTOR"/>
    <property type="match status" value="1"/>
</dbReference>
<evidence type="ECO:0000256" key="13">
    <source>
        <dbReference type="ARBA" id="ARBA00023237"/>
    </source>
</evidence>
<feature type="domain" description="TonB-dependent receptor plug" evidence="20">
    <location>
        <begin position="63"/>
        <end position="181"/>
    </location>
</feature>
<feature type="region of interest" description="Disordered" evidence="17">
    <location>
        <begin position="132"/>
        <end position="152"/>
    </location>
</feature>
<evidence type="ECO:0000313" key="22">
    <source>
        <dbReference type="Proteomes" id="UP000050580"/>
    </source>
</evidence>
<gene>
    <name evidence="21" type="ORF">AAV94_05585</name>
</gene>
<evidence type="ECO:0000256" key="17">
    <source>
        <dbReference type="SAM" id="MobiDB-lite"/>
    </source>
</evidence>
<evidence type="ECO:0000259" key="19">
    <source>
        <dbReference type="Pfam" id="PF00593"/>
    </source>
</evidence>
<dbReference type="EMBL" id="LBNQ01000020">
    <property type="protein sequence ID" value="KKW68289.1"/>
    <property type="molecule type" value="Genomic_DNA"/>
</dbReference>
<dbReference type="CDD" id="cd01347">
    <property type="entry name" value="ligand_gated_channel"/>
    <property type="match status" value="1"/>
</dbReference>
<keyword evidence="22" id="KW-1185">Reference proteome</keyword>
<evidence type="ECO:0000256" key="14">
    <source>
        <dbReference type="PROSITE-ProRule" id="PRU01360"/>
    </source>
</evidence>
<keyword evidence="13 14" id="KW-0998">Cell outer membrane</keyword>
<protein>
    <recommendedName>
        <fullName evidence="23">Outer membrane receptor protein</fullName>
    </recommendedName>
</protein>
<dbReference type="Gene3D" id="2.170.130.10">
    <property type="entry name" value="TonB-dependent receptor, plug domain"/>
    <property type="match status" value="1"/>
</dbReference>
<sequence length="743" mass="81766">MNPSSCHARLFRRHLIASAAACTLLGMSAHVAAQSTDSESADADADYQLQEITISGTAEEQLKQAVGVSTITKEDIERRPPANDLSELIRTMPGVNLSGASSTGAFGNQRQIDLRGMGPENTLILIDGKPVQSRNSSMMRRSGERNTRGDSNWVPANAVERIEVLRGPAAARYGSGAAGGVINIITKRPTKKLEGEVTTYFRLPEDGDEGDTRRAGFNLSGPLSETFSFRVYGNVAKTDRDAVDINAGHGSQAAPAAGREGVRNRDINGLLRWDLTPDQVLEFEAGVSRQGNIYSGERFVQADLNPIQRQMADQGAETNRMLRRNVGITHRGRWGRWGDSRLIYQYEETDRRYVNEGAAGSVEGGFTDPITWNNSNLKNHFLNGELYMPLTTGAVGHMLTVGAEYRREQLRDPGSQNANPPAGFERSGNPEISADTWALYLEDNIALTDALVVTPGLRLDHHDKFGNNWSPSLNATYQLNEQWAINGGVARAFKAPNLYQSNPDYWYYTRGNGCPIGVDRNCYIQGNPDLDPETSINKEIGLSWTNHQGWDATVAVFDNDYKNKIVADMPFAPPPVGDGYNRYQWFNAGKAKVRGLEGSLNVPLLGEHGETLKLFNNLTVMDQNKNKDTGQPLSIIPKYTLNSTLDWRINRAWSAELSATLYGKQKPRTIGARGQELTTEGRGSYALFGLRANWQISRNLRAGFGVENLADKRLYRTANAEAAGAATYNEPGRAYYITLTGSF</sequence>
<dbReference type="InterPro" id="IPR000531">
    <property type="entry name" value="Beta-barrel_TonB"/>
</dbReference>
<comment type="caution">
    <text evidence="21">The sequence shown here is derived from an EMBL/GenBank/DDBJ whole genome shotgun (WGS) entry which is preliminary data.</text>
</comment>
<keyword evidence="5" id="KW-0410">Iron transport</keyword>
<keyword evidence="10 16" id="KW-0798">TonB box</keyword>
<dbReference type="InterPro" id="IPR012910">
    <property type="entry name" value="Plug_dom"/>
</dbReference>
<feature type="chain" id="PRO_5006713051" description="Outer membrane receptor protein" evidence="18">
    <location>
        <begin position="33"/>
        <end position="743"/>
    </location>
</feature>
<keyword evidence="7 18" id="KW-0732">Signal</keyword>
<name>A0A0U1Q0K3_9BURK</name>
<evidence type="ECO:0008006" key="23">
    <source>
        <dbReference type="Google" id="ProtNLM"/>
    </source>
</evidence>
<dbReference type="PATRIC" id="fig|1610491.3.peg.1188"/>
<dbReference type="InterPro" id="IPR039426">
    <property type="entry name" value="TonB-dep_rcpt-like"/>
</dbReference>
<keyword evidence="11 14" id="KW-0472">Membrane</keyword>
<dbReference type="GO" id="GO:0009279">
    <property type="term" value="C:cell outer membrane"/>
    <property type="evidence" value="ECO:0007669"/>
    <property type="project" value="UniProtKB-SubCell"/>
</dbReference>
<keyword evidence="6 14" id="KW-0812">Transmembrane</keyword>
<dbReference type="NCBIfam" id="NF010051">
    <property type="entry name" value="PRK13528.1"/>
    <property type="match status" value="1"/>
</dbReference>
<feature type="signal peptide" evidence="18">
    <location>
        <begin position="1"/>
        <end position="32"/>
    </location>
</feature>
<evidence type="ECO:0000256" key="3">
    <source>
        <dbReference type="ARBA" id="ARBA00022448"/>
    </source>
</evidence>
<dbReference type="GO" id="GO:0015344">
    <property type="term" value="F:siderophore uptake transmembrane transporter activity"/>
    <property type="evidence" value="ECO:0007669"/>
    <property type="project" value="TreeGrafter"/>
</dbReference>
<proteinExistence type="inferred from homology"/>
<comment type="subcellular location">
    <subcellularLocation>
        <location evidence="1 14">Cell outer membrane</location>
        <topology evidence="1 14">Multi-pass membrane protein</topology>
    </subcellularLocation>
</comment>
<dbReference type="PROSITE" id="PS01156">
    <property type="entry name" value="TONB_DEPENDENT_REC_2"/>
    <property type="match status" value="1"/>
</dbReference>
<evidence type="ECO:0000256" key="12">
    <source>
        <dbReference type="ARBA" id="ARBA00023170"/>
    </source>
</evidence>